<feature type="binding site" evidence="2">
    <location>
        <position position="136"/>
    </location>
    <ligand>
        <name>Mn(2+)</name>
        <dbReference type="ChEBI" id="CHEBI:29035"/>
        <label>2</label>
    </ligand>
</feature>
<evidence type="ECO:0000313" key="5">
    <source>
        <dbReference type="Proteomes" id="UP000462621"/>
    </source>
</evidence>
<dbReference type="GO" id="GO:0046872">
    <property type="term" value="F:metal ion binding"/>
    <property type="evidence" value="ECO:0007669"/>
    <property type="project" value="UniProtKB-KW"/>
</dbReference>
<sequence length="393" mass="42772">MDAFFAQHHDQLTQLRKEFHKNPELGFEEFKTSQKVKEILTELDLPFVDNIGTTGIVATVNGKQPDNGRRIGLRADMDALPLHEKSPHAHRSTNEGCMHACGHDGHTTILIAVAEYLAQHRDFSGTIYLIFQPAEEGRGGGDAMVKEGLFTRFPMDEVYGLHNWPYIPAGKIAVLDGPAMAAGDRLSITVKGLGGHGGATPHLTVDPIRISAQLVTALHSIVSREVSAMDQAVLSLCAIQSGELEAFNVIPDTAQVNGTVRTFIPEVQDLMEAAIKRTCAGIAQSFGAEITVDYERIIPATVNDPACAQFVRDTIIDEFGKQALDLKTKPTLGGEDFSYMLNQVPGAYIFLGSGRHEHDHPLHSPHFDFNDAVIPIGAKLLASTAIRAVNRQD</sequence>
<dbReference type="Proteomes" id="UP000462621">
    <property type="component" value="Unassembled WGS sequence"/>
</dbReference>
<protein>
    <submittedName>
        <fullName evidence="4">Amidohydrolase</fullName>
    </submittedName>
</protein>
<dbReference type="EMBL" id="WEKT01000007">
    <property type="protein sequence ID" value="MZI92857.1"/>
    <property type="molecule type" value="Genomic_DNA"/>
</dbReference>
<comment type="caution">
    <text evidence="4">The sequence shown here is derived from an EMBL/GenBank/DDBJ whole genome shotgun (WGS) entry which is preliminary data.</text>
</comment>
<feature type="binding site" evidence="2">
    <location>
        <position position="162"/>
    </location>
    <ligand>
        <name>Mn(2+)</name>
        <dbReference type="ChEBI" id="CHEBI:29035"/>
        <label>2</label>
    </ligand>
</feature>
<name>A0A7X4RU49_9VIBR</name>
<proteinExistence type="predicted"/>
<dbReference type="InterPro" id="IPR036264">
    <property type="entry name" value="Bact_exopeptidase_dim_dom"/>
</dbReference>
<feature type="binding site" evidence="2">
    <location>
        <position position="101"/>
    </location>
    <ligand>
        <name>Mn(2+)</name>
        <dbReference type="ChEBI" id="CHEBI:29035"/>
        <label>2</label>
    </ligand>
</feature>
<feature type="binding site" evidence="2">
    <location>
        <position position="363"/>
    </location>
    <ligand>
        <name>Mn(2+)</name>
        <dbReference type="ChEBI" id="CHEBI:29035"/>
        <label>2</label>
    </ligand>
</feature>
<dbReference type="PIRSF" id="PIRSF005962">
    <property type="entry name" value="Pept_M20D_amidohydro"/>
    <property type="match status" value="1"/>
</dbReference>
<dbReference type="InterPro" id="IPR002933">
    <property type="entry name" value="Peptidase_M20"/>
</dbReference>
<dbReference type="FunFam" id="3.30.70.360:FF:000001">
    <property type="entry name" value="N-acetyldiaminopimelate deacetylase"/>
    <property type="match status" value="1"/>
</dbReference>
<feature type="domain" description="Peptidase M20 dimerisation" evidence="3">
    <location>
        <begin position="187"/>
        <end position="267"/>
    </location>
</feature>
<dbReference type="PANTHER" id="PTHR11014:SF63">
    <property type="entry name" value="METALLOPEPTIDASE, PUTATIVE (AFU_ORTHOLOGUE AFUA_6G09600)-RELATED"/>
    <property type="match status" value="1"/>
</dbReference>
<dbReference type="CDD" id="cd05666">
    <property type="entry name" value="M20_Acy1-like"/>
    <property type="match status" value="1"/>
</dbReference>
<dbReference type="Gene3D" id="3.40.630.10">
    <property type="entry name" value="Zn peptidases"/>
    <property type="match status" value="1"/>
</dbReference>
<keyword evidence="1 4" id="KW-0378">Hydrolase</keyword>
<dbReference type="GO" id="GO:0019877">
    <property type="term" value="P:diaminopimelate biosynthetic process"/>
    <property type="evidence" value="ECO:0007669"/>
    <property type="project" value="UniProtKB-ARBA"/>
</dbReference>
<gene>
    <name evidence="4" type="ORF">F9817_06570</name>
</gene>
<reference evidence="4 5" key="1">
    <citation type="submission" date="2019-10" db="EMBL/GenBank/DDBJ databases">
        <title>Vibrio sp. nov. isolated from a shrimp pond.</title>
        <authorList>
            <person name="Gomez-Gil B."/>
            <person name="Enciso-Ibarra J."/>
            <person name="Enciso-Ibarra K."/>
            <person name="Bolan-Mejia C."/>
        </authorList>
    </citation>
    <scope>NUCLEOTIDE SEQUENCE [LARGE SCALE GENOMIC DNA]</scope>
    <source>
        <strain evidence="4 5">CAIM 722</strain>
    </source>
</reference>
<feature type="binding site" evidence="2">
    <location>
        <position position="103"/>
    </location>
    <ligand>
        <name>Mn(2+)</name>
        <dbReference type="ChEBI" id="CHEBI:29035"/>
        <label>2</label>
    </ligand>
</feature>
<accession>A0A7X4RU49</accession>
<dbReference type="GO" id="GO:0050118">
    <property type="term" value="F:N-acetyldiaminopimelate deacetylase activity"/>
    <property type="evidence" value="ECO:0007669"/>
    <property type="project" value="UniProtKB-ARBA"/>
</dbReference>
<dbReference type="InterPro" id="IPR011650">
    <property type="entry name" value="Peptidase_M20_dimer"/>
</dbReference>
<dbReference type="SUPFAM" id="SSF53187">
    <property type="entry name" value="Zn-dependent exopeptidases"/>
    <property type="match status" value="1"/>
</dbReference>
<dbReference type="Pfam" id="PF07687">
    <property type="entry name" value="M20_dimer"/>
    <property type="match status" value="1"/>
</dbReference>
<evidence type="ECO:0000313" key="4">
    <source>
        <dbReference type="EMBL" id="MZI92857.1"/>
    </source>
</evidence>
<dbReference type="PANTHER" id="PTHR11014">
    <property type="entry name" value="PEPTIDASE M20 FAMILY MEMBER"/>
    <property type="match status" value="1"/>
</dbReference>
<dbReference type="AlphaFoldDB" id="A0A7X4RU49"/>
<keyword evidence="2" id="KW-0479">Metal-binding</keyword>
<keyword evidence="5" id="KW-1185">Reference proteome</keyword>
<dbReference type="RefSeq" id="WP_161154154.1">
    <property type="nucleotide sequence ID" value="NZ_WEKT01000007.1"/>
</dbReference>
<evidence type="ECO:0000259" key="3">
    <source>
        <dbReference type="Pfam" id="PF07687"/>
    </source>
</evidence>
<evidence type="ECO:0000256" key="2">
    <source>
        <dbReference type="PIRSR" id="PIRSR005962-1"/>
    </source>
</evidence>
<comment type="cofactor">
    <cofactor evidence="2">
        <name>Mn(2+)</name>
        <dbReference type="ChEBI" id="CHEBI:29035"/>
    </cofactor>
    <text evidence="2">The Mn(2+) ion enhances activity.</text>
</comment>
<keyword evidence="2" id="KW-0464">Manganese</keyword>
<dbReference type="InterPro" id="IPR017439">
    <property type="entry name" value="Amidohydrolase"/>
</dbReference>
<dbReference type="Gene3D" id="3.30.70.360">
    <property type="match status" value="1"/>
</dbReference>
<evidence type="ECO:0000256" key="1">
    <source>
        <dbReference type="ARBA" id="ARBA00022801"/>
    </source>
</evidence>
<dbReference type="NCBIfam" id="TIGR01891">
    <property type="entry name" value="amidohydrolases"/>
    <property type="match status" value="1"/>
</dbReference>
<organism evidence="4 5">
    <name type="scientific">Vibrio eleionomae</name>
    <dbReference type="NCBI Taxonomy" id="2653505"/>
    <lineage>
        <taxon>Bacteria</taxon>
        <taxon>Pseudomonadati</taxon>
        <taxon>Pseudomonadota</taxon>
        <taxon>Gammaproteobacteria</taxon>
        <taxon>Vibrionales</taxon>
        <taxon>Vibrionaceae</taxon>
        <taxon>Vibrio</taxon>
    </lineage>
</organism>
<dbReference type="SUPFAM" id="SSF55031">
    <property type="entry name" value="Bacterial exopeptidase dimerisation domain"/>
    <property type="match status" value="1"/>
</dbReference>
<dbReference type="Pfam" id="PF01546">
    <property type="entry name" value="Peptidase_M20"/>
    <property type="match status" value="1"/>
</dbReference>